<keyword evidence="3" id="KW-1185">Reference proteome</keyword>
<dbReference type="PANTHER" id="PTHR34819">
    <property type="entry name" value="LARGE CYSTEINE-RICH PERIPLASMIC PROTEIN OMCB"/>
    <property type="match status" value="1"/>
</dbReference>
<evidence type="ECO:0000313" key="2">
    <source>
        <dbReference type="EMBL" id="EYE89490.1"/>
    </source>
</evidence>
<dbReference type="Pfam" id="PF01345">
    <property type="entry name" value="DUF11"/>
    <property type="match status" value="1"/>
</dbReference>
<name>A0A017RZZ2_9CLOT</name>
<sequence length="1131" mass="125881">MPNSPFFVMTVDKTENIPLLLGGRKSISVRIQNLSPDKRLYNLMLTLNLPDGIEFDSADIAPTSKLIDSNGISRIKWVNIKDFTPLEIDYVFTFTLRSSLTFKNGSNVLFGYLFSGIALNAEVDTMPRGNIDIGNEKYQAENLLSFKTARFSAKINLPAKALKGAGTGINLNDYTQTYTAKFTINNNLTSKTMTDVTIILDDGLRIIGEVTANGTDALKFLTPTVDIIYIEDKRYTRLTYKNVLLSIGSETFIYINFGVWNRYNNNTGLIINHGTTLNTQIKIEGENELIEENAYTKAMDIIIEKSVSQRITDVGQKVDFTINCKTGQYYTFSDIKILEKLPDGLSYSDSSKEPYSITVEPQIKGTLIIYNIGNKPVNFSETIVLKAIVNKYYRFKTKDGNTVEVAASDSFYNKIDLEGFNDELEIKNNDSSSCSLTISEPNAKKIFLNAYYRDGTKKNINVLAPNDLAEFQLEYDATTTDAVQDDICIDDYFPLSVDPIADIEYTFEGYMPPGIQPLLIEPHGVRFNYGKIPGNSKSIIKFRASVAGVGISEENINLLKIKGINTDGYSYSKRDQIQIKTGAPNLILTKTVSGPNKNAIKSGETYVFTITLTNTNTLGTETDAFSFQLKDEISNYFILDSGSVKLSGTGEFAQIEIYDTEIKLPILKLSPGQYAAINYSVKIKEGIAPNVSISTTASNTNPYSQLYNPALSNYQYSGLNKSAAVTIKTANITMNKTTNTENIRVGSEVRYQINISVPQGTKAYNLNLKDILPTGQVYIGPATKDGIEITPTVIGNNIFFPEETIVDALTVQKNIVYVFNAKIEDVNKNVGSTTSTQVNTSTLTWRTEAGGGSIKTLSRNLTVTVNHPNIVISLSGKEWGERFYTGIINTYSDREIRLRCEFTNNSSVKLIDGILEILIDEKYIFKSIDVTWACNAYFDNVNRKIIITIQELKSGVSGFVEFTLRTISDLRAGTEILTVTNAAKYRNDISPKIYSGEYSNIFAANLPPGVTLLPFITDRIDDSTSVRVTPVGSTATIINNLINSGNGIDDYKLTIEKSEIDYSLFIDREKIQEVSKNTKVSIEPDELKNVKRLEMKQIIITAFIPFDTPLNKVFRFIVNVKSKTIPIQKKQ</sequence>
<dbReference type="PANTHER" id="PTHR34819:SF3">
    <property type="entry name" value="CELL SURFACE PROTEIN"/>
    <property type="match status" value="1"/>
</dbReference>
<dbReference type="Proteomes" id="UP000019681">
    <property type="component" value="Unassembled WGS sequence"/>
</dbReference>
<gene>
    <name evidence="2" type="ORF">Q428_02335</name>
</gene>
<accession>A0A017RZZ2</accession>
<protein>
    <recommendedName>
        <fullName evidence="1">DUF11 domain-containing protein</fullName>
    </recommendedName>
</protein>
<dbReference type="STRING" id="1403537.Q428_02335"/>
<comment type="caution">
    <text evidence="2">The sequence shown here is derived from an EMBL/GenBank/DDBJ whole genome shotgun (WGS) entry which is preliminary data.</text>
</comment>
<dbReference type="OrthoDB" id="1757427at2"/>
<dbReference type="EMBL" id="AZQP01000004">
    <property type="protein sequence ID" value="EYE89490.1"/>
    <property type="molecule type" value="Genomic_DNA"/>
</dbReference>
<organism evidence="2 3">
    <name type="scientific">Fervidicella metallireducens AeB</name>
    <dbReference type="NCBI Taxonomy" id="1403537"/>
    <lineage>
        <taxon>Bacteria</taxon>
        <taxon>Bacillati</taxon>
        <taxon>Bacillota</taxon>
        <taxon>Clostridia</taxon>
        <taxon>Eubacteriales</taxon>
        <taxon>Clostridiaceae</taxon>
        <taxon>Fervidicella</taxon>
    </lineage>
</organism>
<evidence type="ECO:0000313" key="3">
    <source>
        <dbReference type="Proteomes" id="UP000019681"/>
    </source>
</evidence>
<dbReference type="AlphaFoldDB" id="A0A017RZZ2"/>
<dbReference type="InterPro" id="IPR001434">
    <property type="entry name" value="OmcB-like_DUF11"/>
</dbReference>
<feature type="domain" description="DUF11" evidence="1">
    <location>
        <begin position="300"/>
        <end position="409"/>
    </location>
</feature>
<reference evidence="2 3" key="1">
    <citation type="journal article" date="2014" name="Genome Announc.">
        <title>Draft Genome Sequence of Fervidicella metallireducens Strain AeBT, an Iron-Reducing Thermoanaerobe from the Great Artesian Basin.</title>
        <authorList>
            <person name="Patel B.K."/>
        </authorList>
    </citation>
    <scope>NUCLEOTIDE SEQUENCE [LARGE SCALE GENOMIC DNA]</scope>
    <source>
        <strain evidence="2 3">AeB</strain>
    </source>
</reference>
<evidence type="ECO:0000259" key="1">
    <source>
        <dbReference type="Pfam" id="PF01345"/>
    </source>
</evidence>
<dbReference type="InterPro" id="IPR051172">
    <property type="entry name" value="Chlamydia_OmcB"/>
</dbReference>
<dbReference type="RefSeq" id="WP_035377780.1">
    <property type="nucleotide sequence ID" value="NZ_AZQP01000004.1"/>
</dbReference>
<proteinExistence type="predicted"/>